<proteinExistence type="predicted"/>
<accession>A0A2P2N7U2</accession>
<evidence type="ECO:0000313" key="1">
    <source>
        <dbReference type="EMBL" id="MBX38520.1"/>
    </source>
</evidence>
<organism evidence="1">
    <name type="scientific">Rhizophora mucronata</name>
    <name type="common">Asiatic mangrove</name>
    <dbReference type="NCBI Taxonomy" id="61149"/>
    <lineage>
        <taxon>Eukaryota</taxon>
        <taxon>Viridiplantae</taxon>
        <taxon>Streptophyta</taxon>
        <taxon>Embryophyta</taxon>
        <taxon>Tracheophyta</taxon>
        <taxon>Spermatophyta</taxon>
        <taxon>Magnoliopsida</taxon>
        <taxon>eudicotyledons</taxon>
        <taxon>Gunneridae</taxon>
        <taxon>Pentapetalae</taxon>
        <taxon>rosids</taxon>
        <taxon>fabids</taxon>
        <taxon>Malpighiales</taxon>
        <taxon>Rhizophoraceae</taxon>
        <taxon>Rhizophora</taxon>
    </lineage>
</organism>
<dbReference type="EMBL" id="GGEC01058036">
    <property type="protein sequence ID" value="MBX38520.1"/>
    <property type="molecule type" value="Transcribed_RNA"/>
</dbReference>
<name>A0A2P2N7U2_RHIMU</name>
<protein>
    <submittedName>
        <fullName evidence="1">Uncharacterized protein</fullName>
    </submittedName>
</protein>
<sequence length="33" mass="3946">MFALKVRFIPTLRTLLRPFVRSVPVYLHASFLR</sequence>
<dbReference type="AlphaFoldDB" id="A0A2P2N7U2"/>
<reference evidence="1" key="1">
    <citation type="submission" date="2018-02" db="EMBL/GenBank/DDBJ databases">
        <title>Rhizophora mucronata_Transcriptome.</title>
        <authorList>
            <person name="Meera S.P."/>
            <person name="Sreeshan A."/>
            <person name="Augustine A."/>
        </authorList>
    </citation>
    <scope>NUCLEOTIDE SEQUENCE</scope>
    <source>
        <tissue evidence="1">Leaf</tissue>
    </source>
</reference>